<accession>A0A5C3MN23</accession>
<feature type="domain" description="FAD-binding" evidence="8">
    <location>
        <begin position="13"/>
        <end position="175"/>
    </location>
</feature>
<evidence type="ECO:0000259" key="8">
    <source>
        <dbReference type="Pfam" id="PF01494"/>
    </source>
</evidence>
<dbReference type="PANTHER" id="PTHR13789">
    <property type="entry name" value="MONOOXYGENASE"/>
    <property type="match status" value="1"/>
</dbReference>
<dbReference type="Gene3D" id="3.50.50.60">
    <property type="entry name" value="FAD/NAD(P)-binding domain"/>
    <property type="match status" value="1"/>
</dbReference>
<evidence type="ECO:0000256" key="3">
    <source>
        <dbReference type="ARBA" id="ARBA00022827"/>
    </source>
</evidence>
<reference evidence="9 10" key="1">
    <citation type="journal article" date="2019" name="Nat. Ecol. Evol.">
        <title>Megaphylogeny resolves global patterns of mushroom evolution.</title>
        <authorList>
            <person name="Varga T."/>
            <person name="Krizsan K."/>
            <person name="Foldi C."/>
            <person name="Dima B."/>
            <person name="Sanchez-Garcia M."/>
            <person name="Sanchez-Ramirez S."/>
            <person name="Szollosi G.J."/>
            <person name="Szarkandi J.G."/>
            <person name="Papp V."/>
            <person name="Albert L."/>
            <person name="Andreopoulos W."/>
            <person name="Angelini C."/>
            <person name="Antonin V."/>
            <person name="Barry K.W."/>
            <person name="Bougher N.L."/>
            <person name="Buchanan P."/>
            <person name="Buyck B."/>
            <person name="Bense V."/>
            <person name="Catcheside P."/>
            <person name="Chovatia M."/>
            <person name="Cooper J."/>
            <person name="Damon W."/>
            <person name="Desjardin D."/>
            <person name="Finy P."/>
            <person name="Geml J."/>
            <person name="Haridas S."/>
            <person name="Hughes K."/>
            <person name="Justo A."/>
            <person name="Karasinski D."/>
            <person name="Kautmanova I."/>
            <person name="Kiss B."/>
            <person name="Kocsube S."/>
            <person name="Kotiranta H."/>
            <person name="LaButti K.M."/>
            <person name="Lechner B.E."/>
            <person name="Liimatainen K."/>
            <person name="Lipzen A."/>
            <person name="Lukacs Z."/>
            <person name="Mihaltcheva S."/>
            <person name="Morgado L.N."/>
            <person name="Niskanen T."/>
            <person name="Noordeloos M.E."/>
            <person name="Ohm R.A."/>
            <person name="Ortiz-Santana B."/>
            <person name="Ovrebo C."/>
            <person name="Racz N."/>
            <person name="Riley R."/>
            <person name="Savchenko A."/>
            <person name="Shiryaev A."/>
            <person name="Soop K."/>
            <person name="Spirin V."/>
            <person name="Szebenyi C."/>
            <person name="Tomsovsky M."/>
            <person name="Tulloss R.E."/>
            <person name="Uehling J."/>
            <person name="Grigoriev I.V."/>
            <person name="Vagvolgyi C."/>
            <person name="Papp T."/>
            <person name="Martin F.M."/>
            <person name="Miettinen O."/>
            <person name="Hibbett D.S."/>
            <person name="Nagy L.G."/>
        </authorList>
    </citation>
    <scope>NUCLEOTIDE SEQUENCE [LARGE SCALE GENOMIC DNA]</scope>
    <source>
        <strain evidence="9 10">OMC1185</strain>
    </source>
</reference>
<comment type="similarity">
    <text evidence="1">Belongs to the paxM FAD-dependent monooxygenase family.</text>
</comment>
<dbReference type="PANTHER" id="PTHR13789:SF147">
    <property type="entry name" value="PUTATIVE (AFU_ORTHOLOGUE AFUA_2G01950)-RELATED"/>
    <property type="match status" value="1"/>
</dbReference>
<organism evidence="9 10">
    <name type="scientific">Heliocybe sulcata</name>
    <dbReference type="NCBI Taxonomy" id="5364"/>
    <lineage>
        <taxon>Eukaryota</taxon>
        <taxon>Fungi</taxon>
        <taxon>Dikarya</taxon>
        <taxon>Basidiomycota</taxon>
        <taxon>Agaricomycotina</taxon>
        <taxon>Agaricomycetes</taxon>
        <taxon>Gloeophyllales</taxon>
        <taxon>Gloeophyllaceae</taxon>
        <taxon>Heliocybe</taxon>
    </lineage>
</organism>
<dbReference type="InterPro" id="IPR050493">
    <property type="entry name" value="FAD-dep_Monooxygenase_BioMet"/>
</dbReference>
<keyword evidence="7" id="KW-0812">Transmembrane</keyword>
<dbReference type="GO" id="GO:0071949">
    <property type="term" value="F:FAD binding"/>
    <property type="evidence" value="ECO:0007669"/>
    <property type="project" value="InterPro"/>
</dbReference>
<keyword evidence="2" id="KW-0285">Flavoprotein</keyword>
<dbReference type="InterPro" id="IPR002938">
    <property type="entry name" value="FAD-bd"/>
</dbReference>
<feature type="region of interest" description="Disordered" evidence="6">
    <location>
        <begin position="443"/>
        <end position="463"/>
    </location>
</feature>
<dbReference type="Pfam" id="PF01494">
    <property type="entry name" value="FAD_binding_3"/>
    <property type="match status" value="1"/>
</dbReference>
<evidence type="ECO:0000256" key="2">
    <source>
        <dbReference type="ARBA" id="ARBA00022630"/>
    </source>
</evidence>
<dbReference type="GO" id="GO:0004497">
    <property type="term" value="F:monooxygenase activity"/>
    <property type="evidence" value="ECO:0007669"/>
    <property type="project" value="UniProtKB-KW"/>
</dbReference>
<protein>
    <submittedName>
        <fullName evidence="9">FAD/NAD(P)-binding domain-containing protein</fullName>
    </submittedName>
</protein>
<name>A0A5C3MN23_9AGAM</name>
<dbReference type="STRING" id="5364.A0A5C3MN23"/>
<dbReference type="AlphaFoldDB" id="A0A5C3MN23"/>
<gene>
    <name evidence="9" type="ORF">OE88DRAFT_1093172</name>
</gene>
<evidence type="ECO:0000256" key="5">
    <source>
        <dbReference type="ARBA" id="ARBA00023033"/>
    </source>
</evidence>
<sequence length="463" mass="52241">MSPDRKARLPLQFIIIGGSIAGLSCACALLLAGHKVRIVERSTAKYQLTGSIRIPPNLLRILDGWGIGDKLSFQAPRNILHQHRIAHTGEQVGEVVLPQRIIQDLGADAVFGSYGELYDLLFDLAVERGVEISWGSEVHSLEVHSNTAILTSGSRVTGDIIIAADGSGSIIRRQVIDNYDRGRYRKSVLCFNIPYHMLKAEQDLSEFVAIARWVMWMGDGCTLLANPNRTGYGITGMWDSALDICDRHWTELHRFDDLDFPLHKFEPIVQRLLSFAPLLDVRCTTMVVHEAFENIVHEDQRILLVGDAANYLTYHGTQNVAMAVEDAATLGSLFNRLQKKSQISMMMNAYEDIRLKRAAQIYRAETGVLEFVNMPNGPAQEARDEAMRAALKRQFSDWDDDDEDLDEYLRQTWEEWIHIFDYDAQETVENWWIEWGDLMHTASDDSDSSGDPIEIAVSSVSKS</sequence>
<keyword evidence="4" id="KW-0560">Oxidoreductase</keyword>
<dbReference type="InterPro" id="IPR036188">
    <property type="entry name" value="FAD/NAD-bd_sf"/>
</dbReference>
<keyword evidence="3" id="KW-0274">FAD</keyword>
<evidence type="ECO:0000313" key="9">
    <source>
        <dbReference type="EMBL" id="TFK45746.1"/>
    </source>
</evidence>
<proteinExistence type="inferred from homology"/>
<keyword evidence="7" id="KW-0472">Membrane</keyword>
<dbReference type="PROSITE" id="PS51257">
    <property type="entry name" value="PROKAR_LIPOPROTEIN"/>
    <property type="match status" value="1"/>
</dbReference>
<dbReference type="EMBL" id="ML213537">
    <property type="protein sequence ID" value="TFK45746.1"/>
    <property type="molecule type" value="Genomic_DNA"/>
</dbReference>
<keyword evidence="5" id="KW-0503">Monooxygenase</keyword>
<dbReference type="Proteomes" id="UP000305948">
    <property type="component" value="Unassembled WGS sequence"/>
</dbReference>
<evidence type="ECO:0000313" key="10">
    <source>
        <dbReference type="Proteomes" id="UP000305948"/>
    </source>
</evidence>
<evidence type="ECO:0000256" key="4">
    <source>
        <dbReference type="ARBA" id="ARBA00023002"/>
    </source>
</evidence>
<evidence type="ECO:0000256" key="7">
    <source>
        <dbReference type="SAM" id="Phobius"/>
    </source>
</evidence>
<evidence type="ECO:0000256" key="6">
    <source>
        <dbReference type="SAM" id="MobiDB-lite"/>
    </source>
</evidence>
<keyword evidence="7" id="KW-1133">Transmembrane helix</keyword>
<evidence type="ECO:0000256" key="1">
    <source>
        <dbReference type="ARBA" id="ARBA00007992"/>
    </source>
</evidence>
<dbReference type="OrthoDB" id="1878542at2759"/>
<dbReference type="PRINTS" id="PR00420">
    <property type="entry name" value="RNGMNOXGNASE"/>
</dbReference>
<feature type="transmembrane region" description="Helical" evidence="7">
    <location>
        <begin position="12"/>
        <end position="32"/>
    </location>
</feature>
<dbReference type="SUPFAM" id="SSF51905">
    <property type="entry name" value="FAD/NAD(P)-binding domain"/>
    <property type="match status" value="1"/>
</dbReference>
<keyword evidence="10" id="KW-1185">Reference proteome</keyword>